<accession>A0A8T0IVS1</accession>
<dbReference type="GO" id="GO:0016757">
    <property type="term" value="F:glycosyltransferase activity"/>
    <property type="evidence" value="ECO:0007669"/>
    <property type="project" value="UniProtKB-KW"/>
</dbReference>
<gene>
    <name evidence="6" type="ORF">KC19_2G149500</name>
</gene>
<comment type="caution">
    <text evidence="6">The sequence shown here is derived from an EMBL/GenBank/DDBJ whole genome shotgun (WGS) entry which is preliminary data.</text>
</comment>
<evidence type="ECO:0000313" key="6">
    <source>
        <dbReference type="EMBL" id="KAG0587222.1"/>
    </source>
</evidence>
<evidence type="ECO:0000256" key="4">
    <source>
        <dbReference type="ARBA" id="ARBA00023136"/>
    </source>
</evidence>
<evidence type="ECO:0000256" key="3">
    <source>
        <dbReference type="ARBA" id="ARBA00022679"/>
    </source>
</evidence>
<evidence type="ECO:0000256" key="5">
    <source>
        <dbReference type="ARBA" id="ARBA00023180"/>
    </source>
</evidence>
<keyword evidence="7" id="KW-1185">Reference proteome</keyword>
<protein>
    <submittedName>
        <fullName evidence="6">Uncharacterized protein</fullName>
    </submittedName>
</protein>
<dbReference type="InterPro" id="IPR044174">
    <property type="entry name" value="BC10-like"/>
</dbReference>
<sequence length="389" mass="45421">MKKRTNVNPRWRWRTGGYLLAGAAVVLIVLIKLQMLAVRDSPDLPEFPVASYEIPQVTNTTKPKLAFMFIARRHMPLDILWEHFFEGSEEHEYSVYIHSRPGFIFTSQNTICHSFINRQLQNSVQVEWGEPTMIQAERLLIAEALQDPLNERFFLLSDSCIPLYNFKYVYDYVMSSQKSFVDSFYDAEDWQYNILMEPIISREKWRKGSQWVTLTRKHAEIVAADSTVFPTFVHHCKCFYCKIGAYQTWSGSVAKWLQLVALRNVKNGSVNNSTDSNHNCIPDEHYIQTLLAIEGEEGELERRTLTYSRWENSGADWHPATFDHDATVQTIEEIQDIMSVRYDTESRTEWCHTAGNPRRCFLFARKFTKAAAFQLIDEVERYENRPPLT</sequence>
<evidence type="ECO:0000313" key="7">
    <source>
        <dbReference type="Proteomes" id="UP000822688"/>
    </source>
</evidence>
<name>A0A8T0IVS1_CERPU</name>
<dbReference type="PANTHER" id="PTHR31042">
    <property type="entry name" value="CORE-2/I-BRANCHING BETA-1,6-N-ACETYLGLUCOSAMINYLTRANSFERASE FAMILY PROTEIN-RELATED"/>
    <property type="match status" value="1"/>
</dbReference>
<reference evidence="6" key="1">
    <citation type="submission" date="2020-06" db="EMBL/GenBank/DDBJ databases">
        <title>WGS assembly of Ceratodon purpureus strain R40.</title>
        <authorList>
            <person name="Carey S.B."/>
            <person name="Jenkins J."/>
            <person name="Shu S."/>
            <person name="Lovell J.T."/>
            <person name="Sreedasyam A."/>
            <person name="Maumus F."/>
            <person name="Tiley G.P."/>
            <person name="Fernandez-Pozo N."/>
            <person name="Barry K."/>
            <person name="Chen C."/>
            <person name="Wang M."/>
            <person name="Lipzen A."/>
            <person name="Daum C."/>
            <person name="Saski C.A."/>
            <person name="Payton A.C."/>
            <person name="Mcbreen J.C."/>
            <person name="Conrad R.E."/>
            <person name="Kollar L.M."/>
            <person name="Olsson S."/>
            <person name="Huttunen S."/>
            <person name="Landis J.B."/>
            <person name="Wickett N.J."/>
            <person name="Johnson M.G."/>
            <person name="Rensing S.A."/>
            <person name="Grimwood J."/>
            <person name="Schmutz J."/>
            <person name="Mcdaniel S.F."/>
        </authorList>
    </citation>
    <scope>NUCLEOTIDE SEQUENCE</scope>
    <source>
        <strain evidence="6">R40</strain>
    </source>
</reference>
<keyword evidence="4" id="KW-0472">Membrane</keyword>
<dbReference type="Proteomes" id="UP000822688">
    <property type="component" value="Chromosome 2"/>
</dbReference>
<evidence type="ECO:0000256" key="1">
    <source>
        <dbReference type="ARBA" id="ARBA00004606"/>
    </source>
</evidence>
<keyword evidence="5" id="KW-0325">Glycoprotein</keyword>
<evidence type="ECO:0000256" key="2">
    <source>
        <dbReference type="ARBA" id="ARBA00022676"/>
    </source>
</evidence>
<dbReference type="InterPro" id="IPR003406">
    <property type="entry name" value="Glyco_trans_14"/>
</dbReference>
<proteinExistence type="predicted"/>
<comment type="subcellular location">
    <subcellularLocation>
        <location evidence="1">Membrane</location>
        <topology evidence="1">Single-pass type II membrane protein</topology>
    </subcellularLocation>
</comment>
<dbReference type="PANTHER" id="PTHR31042:SF70">
    <property type="entry name" value="OS01G0695200 PROTEIN"/>
    <property type="match status" value="1"/>
</dbReference>
<dbReference type="AlphaFoldDB" id="A0A8T0IVS1"/>
<keyword evidence="2" id="KW-0328">Glycosyltransferase</keyword>
<keyword evidence="3" id="KW-0808">Transferase</keyword>
<organism evidence="6 7">
    <name type="scientific">Ceratodon purpureus</name>
    <name type="common">Fire moss</name>
    <name type="synonym">Dicranum purpureum</name>
    <dbReference type="NCBI Taxonomy" id="3225"/>
    <lineage>
        <taxon>Eukaryota</taxon>
        <taxon>Viridiplantae</taxon>
        <taxon>Streptophyta</taxon>
        <taxon>Embryophyta</taxon>
        <taxon>Bryophyta</taxon>
        <taxon>Bryophytina</taxon>
        <taxon>Bryopsida</taxon>
        <taxon>Dicranidae</taxon>
        <taxon>Pseudoditrichales</taxon>
        <taxon>Ditrichaceae</taxon>
        <taxon>Ceratodon</taxon>
    </lineage>
</organism>
<dbReference type="Pfam" id="PF02485">
    <property type="entry name" value="Branch"/>
    <property type="match status" value="1"/>
</dbReference>
<dbReference type="EMBL" id="CM026422">
    <property type="protein sequence ID" value="KAG0587222.1"/>
    <property type="molecule type" value="Genomic_DNA"/>
</dbReference>
<dbReference type="GO" id="GO:0016020">
    <property type="term" value="C:membrane"/>
    <property type="evidence" value="ECO:0007669"/>
    <property type="project" value="UniProtKB-SubCell"/>
</dbReference>